<evidence type="ECO:0000313" key="3">
    <source>
        <dbReference type="EMBL" id="TQR85412.1"/>
    </source>
</evidence>
<keyword evidence="1" id="KW-0812">Transmembrane</keyword>
<organism evidence="3 4">
    <name type="scientific">Mycolicibacterium hodleri</name>
    <dbReference type="NCBI Taxonomy" id="49897"/>
    <lineage>
        <taxon>Bacteria</taxon>
        <taxon>Bacillati</taxon>
        <taxon>Actinomycetota</taxon>
        <taxon>Actinomycetes</taxon>
        <taxon>Mycobacteriales</taxon>
        <taxon>Mycobacteriaceae</taxon>
        <taxon>Mycolicibacterium</taxon>
    </lineage>
</organism>
<gene>
    <name evidence="3" type="ORF">D8S82_17000</name>
</gene>
<evidence type="ECO:0000256" key="2">
    <source>
        <dbReference type="SAM" id="SignalP"/>
    </source>
</evidence>
<dbReference type="EMBL" id="VIFX01000021">
    <property type="protein sequence ID" value="TQR85412.1"/>
    <property type="molecule type" value="Genomic_DNA"/>
</dbReference>
<protein>
    <submittedName>
        <fullName evidence="3">Cellulose biosynthesis cyclic di-GMP-binding regulatory protein BcsB</fullName>
    </submittedName>
</protein>
<keyword evidence="2" id="KW-0732">Signal</keyword>
<accession>A0A544VZL6</accession>
<reference evidence="3 4" key="1">
    <citation type="submission" date="2018-10" db="EMBL/GenBank/DDBJ databases">
        <title>Draft genome of Mycobacterium hodleri strain B.</title>
        <authorList>
            <person name="Amande T.J."/>
            <person name="Mcgenity T.J."/>
        </authorList>
    </citation>
    <scope>NUCLEOTIDE SEQUENCE [LARGE SCALE GENOMIC DNA]</scope>
    <source>
        <strain evidence="3 4">B</strain>
    </source>
</reference>
<feature type="chain" id="PRO_5021699078" evidence="2">
    <location>
        <begin position="20"/>
        <end position="655"/>
    </location>
</feature>
<name>A0A544VZL6_9MYCO</name>
<keyword evidence="1" id="KW-1133">Transmembrane helix</keyword>
<proteinExistence type="predicted"/>
<dbReference type="AlphaFoldDB" id="A0A544VZL6"/>
<feature type="signal peptide" evidence="2">
    <location>
        <begin position="1"/>
        <end position="19"/>
    </location>
</feature>
<evidence type="ECO:0000256" key="1">
    <source>
        <dbReference type="SAM" id="Phobius"/>
    </source>
</evidence>
<comment type="caution">
    <text evidence="3">The sequence shown here is derived from an EMBL/GenBank/DDBJ whole genome shotgun (WGS) entry which is preliminary data.</text>
</comment>
<evidence type="ECO:0000313" key="4">
    <source>
        <dbReference type="Proteomes" id="UP000315759"/>
    </source>
</evidence>
<dbReference type="Gene3D" id="2.60.120.260">
    <property type="entry name" value="Galactose-binding domain-like"/>
    <property type="match status" value="1"/>
</dbReference>
<dbReference type="Proteomes" id="UP000315759">
    <property type="component" value="Unassembled WGS sequence"/>
</dbReference>
<feature type="transmembrane region" description="Helical" evidence="1">
    <location>
        <begin position="607"/>
        <end position="630"/>
    </location>
</feature>
<sequence>MLSAVVLTATLCSPGAAFADPLNSNTIAGEDVALPWATVGLPSEMTLAGANNTQSFTLPVPAGFTVRRLRGLIHAPVDFGAGFVEIDDGKGTLLATVDLPAVTPAQAAVPFDVDVSAGQISATGLGLSFTVREPPLEQRCGLGEQLVLSDLVAAFAGNEPSPTTIASFFPPVLQRLTIYAPVDAEKTEQQAVLTLASAVARMYRPQTPAITVVAQPRGATPPPAPQFTRAVVVENGDAGMTLVNAGKSDVFLKLTGRGDQLTDQASIVVDRLQSLVQVPNVRVDNAGASDAPISDQMSFDQLELTGESTVMRTSKLTVGVDRSALGAGRVDGLQVHLLATHTPVAPLDSASLVVSVNGQPVYTSPLTDNGHVDAVFDVPGEFLRQRIDFEYALAYSPRQLCSPTTAPMTFQLDPRSTLTVRRGGQPLDGFSAVPSEFNPEFLVALDGSDPDLLDYATRGVVDIARQTGTVLTPRVVDVGSAADSTTPALIVANATSLDQTSMRLPVGGESSAVQVDLRGELRASIDRGVGSIQAFADTPRNRSVVVITTSGTWSLVEPLFGYVDQLPGGWSSLDGNVLAAGPAGTVTNLTIGPGDVEPNSPDEATNWPTWLAIGAVCVLVAGLGVGAALWRRRRKRADDLAAPSPPTDPIDAQQP</sequence>
<keyword evidence="1" id="KW-0472">Membrane</keyword>
<keyword evidence="4" id="KW-1185">Reference proteome</keyword>